<dbReference type="EMBL" id="JAATIP010000226">
    <property type="protein sequence ID" value="KAF4358400.1"/>
    <property type="molecule type" value="Genomic_DNA"/>
</dbReference>
<name>A0A7J6F2J7_CANSA</name>
<sequence>MVMVRKIKCGTLMSTNPIAWTKSFEKRILRQTEEFQADDVYGGGGNDEYRTSFTEREARTIKKSKTVLIDEFLSMAGNLRWSSSLDVGL</sequence>
<protein>
    <submittedName>
        <fullName evidence="2">Uncharacterized protein</fullName>
    </submittedName>
</protein>
<evidence type="ECO:0000313" key="3">
    <source>
        <dbReference type="Proteomes" id="UP000525078"/>
    </source>
</evidence>
<dbReference type="AlphaFoldDB" id="A0A7J6F2J7"/>
<evidence type="ECO:0000313" key="2">
    <source>
        <dbReference type="EMBL" id="KAF4364952.1"/>
    </source>
</evidence>
<proteinExistence type="predicted"/>
<gene>
    <name evidence="1" type="ORF">F8388_018264</name>
    <name evidence="2" type="ORF">F8388_020666</name>
</gene>
<dbReference type="EMBL" id="JAATIP010000163">
    <property type="protein sequence ID" value="KAF4364952.1"/>
    <property type="molecule type" value="Genomic_DNA"/>
</dbReference>
<evidence type="ECO:0000313" key="1">
    <source>
        <dbReference type="EMBL" id="KAF4358400.1"/>
    </source>
</evidence>
<organism evidence="2 3">
    <name type="scientific">Cannabis sativa</name>
    <name type="common">Hemp</name>
    <name type="synonym">Marijuana</name>
    <dbReference type="NCBI Taxonomy" id="3483"/>
    <lineage>
        <taxon>Eukaryota</taxon>
        <taxon>Viridiplantae</taxon>
        <taxon>Streptophyta</taxon>
        <taxon>Embryophyta</taxon>
        <taxon>Tracheophyta</taxon>
        <taxon>Spermatophyta</taxon>
        <taxon>Magnoliopsida</taxon>
        <taxon>eudicotyledons</taxon>
        <taxon>Gunneridae</taxon>
        <taxon>Pentapetalae</taxon>
        <taxon>rosids</taxon>
        <taxon>fabids</taxon>
        <taxon>Rosales</taxon>
        <taxon>Cannabaceae</taxon>
        <taxon>Cannabis</taxon>
    </lineage>
</organism>
<dbReference type="Proteomes" id="UP000525078">
    <property type="component" value="Unassembled WGS sequence"/>
</dbReference>
<accession>A0A7J6F2J7</accession>
<reference evidence="2 3" key="1">
    <citation type="journal article" date="2020" name="bioRxiv">
        <title>Sequence and annotation of 42 cannabis genomes reveals extensive copy number variation in cannabinoid synthesis and pathogen resistance genes.</title>
        <authorList>
            <person name="Mckernan K.J."/>
            <person name="Helbert Y."/>
            <person name="Kane L.T."/>
            <person name="Ebling H."/>
            <person name="Zhang L."/>
            <person name="Liu B."/>
            <person name="Eaton Z."/>
            <person name="Mclaughlin S."/>
            <person name="Kingan S."/>
            <person name="Baybayan P."/>
            <person name="Concepcion G."/>
            <person name="Jordan M."/>
            <person name="Riva A."/>
            <person name="Barbazuk W."/>
            <person name="Harkins T."/>
        </authorList>
    </citation>
    <scope>NUCLEOTIDE SEQUENCE [LARGE SCALE GENOMIC DNA]</scope>
    <source>
        <strain evidence="3">cv. Jamaican Lion 4</strain>
        <strain evidence="2">Mother</strain>
        <tissue evidence="2">Leaf</tissue>
    </source>
</reference>
<comment type="caution">
    <text evidence="2">The sequence shown here is derived from an EMBL/GenBank/DDBJ whole genome shotgun (WGS) entry which is preliminary data.</text>
</comment>